<dbReference type="Proteomes" id="UP001293254">
    <property type="component" value="Unassembled WGS sequence"/>
</dbReference>
<gene>
    <name evidence="1" type="ORF">Salat_2784100</name>
</gene>
<reference evidence="1" key="2">
    <citation type="journal article" date="2024" name="Plant">
        <title>Genomic evolution and insights into agronomic trait innovations of Sesamum species.</title>
        <authorList>
            <person name="Miao H."/>
            <person name="Wang L."/>
            <person name="Qu L."/>
            <person name="Liu H."/>
            <person name="Sun Y."/>
            <person name="Le M."/>
            <person name="Wang Q."/>
            <person name="Wei S."/>
            <person name="Zheng Y."/>
            <person name="Lin W."/>
            <person name="Duan Y."/>
            <person name="Cao H."/>
            <person name="Xiong S."/>
            <person name="Wang X."/>
            <person name="Wei L."/>
            <person name="Li C."/>
            <person name="Ma Q."/>
            <person name="Ju M."/>
            <person name="Zhao R."/>
            <person name="Li G."/>
            <person name="Mu C."/>
            <person name="Tian Q."/>
            <person name="Mei H."/>
            <person name="Zhang T."/>
            <person name="Gao T."/>
            <person name="Zhang H."/>
        </authorList>
    </citation>
    <scope>NUCLEOTIDE SEQUENCE</scope>
    <source>
        <strain evidence="1">3651</strain>
    </source>
</reference>
<organism evidence="1 2">
    <name type="scientific">Sesamum alatum</name>
    <dbReference type="NCBI Taxonomy" id="300844"/>
    <lineage>
        <taxon>Eukaryota</taxon>
        <taxon>Viridiplantae</taxon>
        <taxon>Streptophyta</taxon>
        <taxon>Embryophyta</taxon>
        <taxon>Tracheophyta</taxon>
        <taxon>Spermatophyta</taxon>
        <taxon>Magnoliopsida</taxon>
        <taxon>eudicotyledons</taxon>
        <taxon>Gunneridae</taxon>
        <taxon>Pentapetalae</taxon>
        <taxon>asterids</taxon>
        <taxon>lamiids</taxon>
        <taxon>Lamiales</taxon>
        <taxon>Pedaliaceae</taxon>
        <taxon>Sesamum</taxon>
    </lineage>
</organism>
<dbReference type="AlphaFoldDB" id="A0AAE1XLR5"/>
<evidence type="ECO:0000313" key="1">
    <source>
        <dbReference type="EMBL" id="KAK4413713.1"/>
    </source>
</evidence>
<evidence type="ECO:0000313" key="2">
    <source>
        <dbReference type="Proteomes" id="UP001293254"/>
    </source>
</evidence>
<comment type="caution">
    <text evidence="1">The sequence shown here is derived from an EMBL/GenBank/DDBJ whole genome shotgun (WGS) entry which is preliminary data.</text>
</comment>
<reference evidence="1" key="1">
    <citation type="submission" date="2020-06" db="EMBL/GenBank/DDBJ databases">
        <authorList>
            <person name="Li T."/>
            <person name="Hu X."/>
            <person name="Zhang T."/>
            <person name="Song X."/>
            <person name="Zhang H."/>
            <person name="Dai N."/>
            <person name="Sheng W."/>
            <person name="Hou X."/>
            <person name="Wei L."/>
        </authorList>
    </citation>
    <scope>NUCLEOTIDE SEQUENCE</scope>
    <source>
        <strain evidence="1">3651</strain>
        <tissue evidence="1">Leaf</tissue>
    </source>
</reference>
<name>A0AAE1XLR5_9LAMI</name>
<proteinExistence type="predicted"/>
<keyword evidence="2" id="KW-1185">Reference proteome</keyword>
<sequence length="131" mass="14901">MDPTLKRLGKASTLVEEEGNEVVLLSGLWHNVDDLDGFLWMRFIGNREEKEPSYVTVIDIPSSFMLKLALGVALILLRGLRMILDRVEGADDMRALIVLYFTKLFESGHPSEEEIDLGVEHIMLRVDERMA</sequence>
<accession>A0AAE1XLR5</accession>
<protein>
    <submittedName>
        <fullName evidence="1">Uncharacterized protein</fullName>
    </submittedName>
</protein>
<dbReference type="EMBL" id="JACGWO010000012">
    <property type="protein sequence ID" value="KAK4413713.1"/>
    <property type="molecule type" value="Genomic_DNA"/>
</dbReference>